<feature type="transmembrane region" description="Helical" evidence="1">
    <location>
        <begin position="6"/>
        <end position="28"/>
    </location>
</feature>
<accession>A0A6J7NTM0</accession>
<organism evidence="2">
    <name type="scientific">freshwater metagenome</name>
    <dbReference type="NCBI Taxonomy" id="449393"/>
    <lineage>
        <taxon>unclassified sequences</taxon>
        <taxon>metagenomes</taxon>
        <taxon>ecological metagenomes</taxon>
    </lineage>
</organism>
<gene>
    <name evidence="2" type="ORF">UFOPK3954_01491</name>
</gene>
<evidence type="ECO:0000256" key="1">
    <source>
        <dbReference type="SAM" id="Phobius"/>
    </source>
</evidence>
<sequence length="161" mass="17268">MAPSIGSVTGAGIVILIVAGVIVFAIAAGTVGREAHRLDALAPRTVYEIEQAIDFVADNLPAAAQARLTYDELEQLLTFHMRWLHAKGLQPDKVMDRRQDIALPIIVDETSEVAFLLARAEEAGMDVVDEDVAHVIDTHTAYFAAIGAVGPQANDPDINLN</sequence>
<reference evidence="2" key="1">
    <citation type="submission" date="2020-05" db="EMBL/GenBank/DDBJ databases">
        <authorList>
            <person name="Chiriac C."/>
            <person name="Salcher M."/>
            <person name="Ghai R."/>
            <person name="Kavagutti S V."/>
        </authorList>
    </citation>
    <scope>NUCLEOTIDE SEQUENCE</scope>
</reference>
<evidence type="ECO:0000313" key="2">
    <source>
        <dbReference type="EMBL" id="CAB4996461.1"/>
    </source>
</evidence>
<dbReference type="AlphaFoldDB" id="A0A6J7NTM0"/>
<keyword evidence="1" id="KW-1133">Transmembrane helix</keyword>
<dbReference type="EMBL" id="CAFBON010000158">
    <property type="protein sequence ID" value="CAB4996461.1"/>
    <property type="molecule type" value="Genomic_DNA"/>
</dbReference>
<name>A0A6J7NTM0_9ZZZZ</name>
<proteinExistence type="predicted"/>
<protein>
    <submittedName>
        <fullName evidence="2">Unannotated protein</fullName>
    </submittedName>
</protein>
<keyword evidence="1" id="KW-0812">Transmembrane</keyword>
<keyword evidence="1" id="KW-0472">Membrane</keyword>